<dbReference type="InterPro" id="IPR002100">
    <property type="entry name" value="TF_MADSbox"/>
</dbReference>
<evidence type="ECO:0000256" key="4">
    <source>
        <dbReference type="ARBA" id="ARBA00023163"/>
    </source>
</evidence>
<evidence type="ECO:0000259" key="6">
    <source>
        <dbReference type="PROSITE" id="PS50066"/>
    </source>
</evidence>
<protein>
    <recommendedName>
        <fullName evidence="6">MADS-box domain-containing protein</fullName>
    </recommendedName>
</protein>
<evidence type="ECO:0000256" key="1">
    <source>
        <dbReference type="ARBA" id="ARBA00004123"/>
    </source>
</evidence>
<dbReference type="PANTHER" id="PTHR11945">
    <property type="entry name" value="MADS BOX PROTEIN"/>
    <property type="match status" value="1"/>
</dbReference>
<evidence type="ECO:0000313" key="8">
    <source>
        <dbReference type="Proteomes" id="UP001457282"/>
    </source>
</evidence>
<dbReference type="PANTHER" id="PTHR11945:SF629">
    <property type="entry name" value="OS02G0164450 PROTEIN"/>
    <property type="match status" value="1"/>
</dbReference>
<keyword evidence="2" id="KW-0805">Transcription regulation</keyword>
<dbReference type="EMBL" id="JBEDUW010000003">
    <property type="protein sequence ID" value="KAK9935931.1"/>
    <property type="molecule type" value="Genomic_DNA"/>
</dbReference>
<dbReference type="SUPFAM" id="SSF55455">
    <property type="entry name" value="SRF-like"/>
    <property type="match status" value="1"/>
</dbReference>
<dbReference type="PROSITE" id="PS50066">
    <property type="entry name" value="MADS_BOX_2"/>
    <property type="match status" value="1"/>
</dbReference>
<keyword evidence="8" id="KW-1185">Reference proteome</keyword>
<evidence type="ECO:0000256" key="2">
    <source>
        <dbReference type="ARBA" id="ARBA00023015"/>
    </source>
</evidence>
<dbReference type="Pfam" id="PF00319">
    <property type="entry name" value="SRF-TF"/>
    <property type="match status" value="1"/>
</dbReference>
<keyword evidence="3" id="KW-0238">DNA-binding</keyword>
<name>A0AAW1XHZ5_RUBAR</name>
<dbReference type="GO" id="GO:0000981">
    <property type="term" value="F:DNA-binding transcription factor activity, RNA polymerase II-specific"/>
    <property type="evidence" value="ECO:0007669"/>
    <property type="project" value="TreeGrafter"/>
</dbReference>
<feature type="domain" description="MADS-box" evidence="6">
    <location>
        <begin position="15"/>
        <end position="67"/>
    </location>
</feature>
<dbReference type="SMART" id="SM00432">
    <property type="entry name" value="MADS"/>
    <property type="match status" value="1"/>
</dbReference>
<dbReference type="Gene3D" id="3.40.1810.10">
    <property type="entry name" value="Transcription factor, MADS-box"/>
    <property type="match status" value="1"/>
</dbReference>
<comment type="subcellular location">
    <subcellularLocation>
        <location evidence="1">Nucleus</location>
    </subcellularLocation>
</comment>
<comment type="caution">
    <text evidence="7">The sequence shown here is derived from an EMBL/GenBank/DDBJ whole genome shotgun (WGS) entry which is preliminary data.</text>
</comment>
<dbReference type="GO" id="GO:0046983">
    <property type="term" value="F:protein dimerization activity"/>
    <property type="evidence" value="ECO:0007669"/>
    <property type="project" value="InterPro"/>
</dbReference>
<dbReference type="Proteomes" id="UP001457282">
    <property type="component" value="Unassembled WGS sequence"/>
</dbReference>
<dbReference type="GO" id="GO:0000978">
    <property type="term" value="F:RNA polymerase II cis-regulatory region sequence-specific DNA binding"/>
    <property type="evidence" value="ECO:0007669"/>
    <property type="project" value="TreeGrafter"/>
</dbReference>
<gene>
    <name evidence="7" type="ORF">M0R45_012804</name>
</gene>
<evidence type="ECO:0000256" key="3">
    <source>
        <dbReference type="ARBA" id="ARBA00023125"/>
    </source>
</evidence>
<evidence type="ECO:0000313" key="7">
    <source>
        <dbReference type="EMBL" id="KAK9935931.1"/>
    </source>
</evidence>
<dbReference type="AlphaFoldDB" id="A0AAW1XHZ5"/>
<keyword evidence="5" id="KW-0539">Nucleus</keyword>
<sequence length="297" mass="33257">MGKRTPRPEEENKPRDVLARKRRDASFCKRRKTLFSKASKLCIEHDARIAVLVLSPAGKPYAFGHSSVDAVLNHYFNFQQEQPTTSVVNYEEHIMVECMKEGIENEVRACQTAQDIASLRERLGELSKKTNERLKNSPSSEYVFKAMSEENHIGSERRYMSGRSSGSHMVSPNLLFRPLPNFSTHARSLIDGGLSSGYGDYVLDYGNNYRSSWGGTEYMENIMPSYLSQSSSSNLLSPNFFTNLPCPFPNNLTHVPSLDGRLNSADDLVYGTNINCGEGSYEVLGNIGLGQDDPDIY</sequence>
<dbReference type="InterPro" id="IPR036879">
    <property type="entry name" value="TF_MADSbox_sf"/>
</dbReference>
<organism evidence="7 8">
    <name type="scientific">Rubus argutus</name>
    <name type="common">Southern blackberry</name>
    <dbReference type="NCBI Taxonomy" id="59490"/>
    <lineage>
        <taxon>Eukaryota</taxon>
        <taxon>Viridiplantae</taxon>
        <taxon>Streptophyta</taxon>
        <taxon>Embryophyta</taxon>
        <taxon>Tracheophyta</taxon>
        <taxon>Spermatophyta</taxon>
        <taxon>Magnoliopsida</taxon>
        <taxon>eudicotyledons</taxon>
        <taxon>Gunneridae</taxon>
        <taxon>Pentapetalae</taxon>
        <taxon>rosids</taxon>
        <taxon>fabids</taxon>
        <taxon>Rosales</taxon>
        <taxon>Rosaceae</taxon>
        <taxon>Rosoideae</taxon>
        <taxon>Rosoideae incertae sedis</taxon>
        <taxon>Rubus</taxon>
    </lineage>
</organism>
<proteinExistence type="predicted"/>
<reference evidence="7 8" key="1">
    <citation type="journal article" date="2023" name="G3 (Bethesda)">
        <title>A chromosome-length genome assembly and annotation of blackberry (Rubus argutus, cv. 'Hillquist').</title>
        <authorList>
            <person name="Bruna T."/>
            <person name="Aryal R."/>
            <person name="Dudchenko O."/>
            <person name="Sargent D.J."/>
            <person name="Mead D."/>
            <person name="Buti M."/>
            <person name="Cavallini A."/>
            <person name="Hytonen T."/>
            <person name="Andres J."/>
            <person name="Pham M."/>
            <person name="Weisz D."/>
            <person name="Mascagni F."/>
            <person name="Usai G."/>
            <person name="Natali L."/>
            <person name="Bassil N."/>
            <person name="Fernandez G.E."/>
            <person name="Lomsadze A."/>
            <person name="Armour M."/>
            <person name="Olukolu B."/>
            <person name="Poorten T."/>
            <person name="Britton C."/>
            <person name="Davik J."/>
            <person name="Ashrafi H."/>
            <person name="Aiden E.L."/>
            <person name="Borodovsky M."/>
            <person name="Worthington M."/>
        </authorList>
    </citation>
    <scope>NUCLEOTIDE SEQUENCE [LARGE SCALE GENOMIC DNA]</scope>
    <source>
        <strain evidence="7">PI 553951</strain>
    </source>
</reference>
<keyword evidence="4" id="KW-0804">Transcription</keyword>
<dbReference type="GO" id="GO:0005634">
    <property type="term" value="C:nucleus"/>
    <property type="evidence" value="ECO:0007669"/>
    <property type="project" value="UniProtKB-SubCell"/>
</dbReference>
<accession>A0AAW1XHZ5</accession>
<evidence type="ECO:0000256" key="5">
    <source>
        <dbReference type="ARBA" id="ARBA00023242"/>
    </source>
</evidence>